<reference evidence="1 2" key="1">
    <citation type="submission" date="2023-05" db="EMBL/GenBank/DDBJ databases">
        <title>Rombocin, a short stable natural nisin variant, displays selective antimicrobial activity against Listeria monocytogenes and employs dual mode of action to kill target bacterial strains.</title>
        <authorList>
            <person name="Wambui J."/>
            <person name="Stephan R."/>
            <person name="Kuipers O.P."/>
        </authorList>
    </citation>
    <scope>NUCLEOTIDE SEQUENCE [LARGE SCALE GENOMIC DNA]</scope>
    <source>
        <strain evidence="1 2">RC002</strain>
    </source>
</reference>
<evidence type="ECO:0008006" key="3">
    <source>
        <dbReference type="Google" id="ProtNLM"/>
    </source>
</evidence>
<evidence type="ECO:0000313" key="1">
    <source>
        <dbReference type="EMBL" id="MDK2564955.1"/>
    </source>
</evidence>
<dbReference type="Proteomes" id="UP001301012">
    <property type="component" value="Unassembled WGS sequence"/>
</dbReference>
<dbReference type="Gene3D" id="3.60.40.10">
    <property type="entry name" value="PPM-type phosphatase domain"/>
    <property type="match status" value="1"/>
</dbReference>
<dbReference type="RefSeq" id="WP_284133823.1">
    <property type="nucleotide sequence ID" value="NZ_JASKYM010000014.1"/>
</dbReference>
<comment type="caution">
    <text evidence="1">The sequence shown here is derived from an EMBL/GenBank/DDBJ whole genome shotgun (WGS) entry which is preliminary data.</text>
</comment>
<name>A0ABT7EG30_9FIRM</name>
<dbReference type="EMBL" id="JASKYM010000014">
    <property type="protein sequence ID" value="MDK2564955.1"/>
    <property type="molecule type" value="Genomic_DNA"/>
</dbReference>
<accession>A0ABT7EG30</accession>
<proteinExistence type="predicted"/>
<keyword evidence="2" id="KW-1185">Reference proteome</keyword>
<organism evidence="1 2">
    <name type="scientific">Romboutsia sedimentorum</name>
    <dbReference type="NCBI Taxonomy" id="1368474"/>
    <lineage>
        <taxon>Bacteria</taxon>
        <taxon>Bacillati</taxon>
        <taxon>Bacillota</taxon>
        <taxon>Clostridia</taxon>
        <taxon>Peptostreptococcales</taxon>
        <taxon>Peptostreptococcaceae</taxon>
        <taxon>Romboutsia</taxon>
    </lineage>
</organism>
<protein>
    <recommendedName>
        <fullName evidence="3">PPM-type phosphatase domain-containing protein</fullName>
    </recommendedName>
</protein>
<dbReference type="SUPFAM" id="SSF81606">
    <property type="entry name" value="PP2C-like"/>
    <property type="match status" value="1"/>
</dbReference>
<gene>
    <name evidence="1" type="ORF">QOZ84_15580</name>
</gene>
<dbReference type="InterPro" id="IPR036457">
    <property type="entry name" value="PPM-type-like_dom_sf"/>
</dbReference>
<evidence type="ECO:0000313" key="2">
    <source>
        <dbReference type="Proteomes" id="UP001301012"/>
    </source>
</evidence>
<sequence length="284" mass="32998">MNIKKSDVLCCQGSARYNEDIVGVTPWGAWVLDGATGLNNKNLVAKDSDAKWYVSWWNEYLHNNIKNDKSLKNIMLSGIKDIKHDYYKQIGENKIEKLDTPSSSISIIKFYENKLEYFMLGDCSIHLEYDENTIIIKDKILCELDKVVYNQMEKLPDLAKLSFESIKQRVISTIIENRLKKNTKEGYWILEFDEHAISEAIHGEIYIDKGIKLMLASDGFSCISDRYKLIEDEKILETVENRGVGSIYNELRAFEEKDFSTTKFPRFKIKDDCSCVYLDIEYNL</sequence>